<evidence type="ECO:0000313" key="1">
    <source>
        <dbReference type="EMBL" id="KAH7918813.1"/>
    </source>
</evidence>
<evidence type="ECO:0000313" key="2">
    <source>
        <dbReference type="Proteomes" id="UP000790709"/>
    </source>
</evidence>
<protein>
    <submittedName>
        <fullName evidence="1">Uncharacterized protein</fullName>
    </submittedName>
</protein>
<proteinExistence type="predicted"/>
<gene>
    <name evidence="1" type="ORF">BV22DRAFT_1041493</name>
</gene>
<dbReference type="EMBL" id="MU266731">
    <property type="protein sequence ID" value="KAH7918813.1"/>
    <property type="molecule type" value="Genomic_DNA"/>
</dbReference>
<dbReference type="Proteomes" id="UP000790709">
    <property type="component" value="Unassembled WGS sequence"/>
</dbReference>
<keyword evidence="2" id="KW-1185">Reference proteome</keyword>
<name>A0ACB8B116_9AGAM</name>
<accession>A0ACB8B116</accession>
<comment type="caution">
    <text evidence="1">The sequence shown here is derived from an EMBL/GenBank/DDBJ whole genome shotgun (WGS) entry which is preliminary data.</text>
</comment>
<organism evidence="1 2">
    <name type="scientific">Leucogyrophana mollusca</name>
    <dbReference type="NCBI Taxonomy" id="85980"/>
    <lineage>
        <taxon>Eukaryota</taxon>
        <taxon>Fungi</taxon>
        <taxon>Dikarya</taxon>
        <taxon>Basidiomycota</taxon>
        <taxon>Agaricomycotina</taxon>
        <taxon>Agaricomycetes</taxon>
        <taxon>Agaricomycetidae</taxon>
        <taxon>Boletales</taxon>
        <taxon>Boletales incertae sedis</taxon>
        <taxon>Leucogyrophana</taxon>
    </lineage>
</organism>
<sequence length="52" mass="5788">MVSVHRRFGDGDTPQVRSTCSYGAWKMVSDVANPHAAFKLLPVSLPTQRFPQ</sequence>
<reference evidence="1" key="1">
    <citation type="journal article" date="2021" name="New Phytol.">
        <title>Evolutionary innovations through gain and loss of genes in the ectomycorrhizal Boletales.</title>
        <authorList>
            <person name="Wu G."/>
            <person name="Miyauchi S."/>
            <person name="Morin E."/>
            <person name="Kuo A."/>
            <person name="Drula E."/>
            <person name="Varga T."/>
            <person name="Kohler A."/>
            <person name="Feng B."/>
            <person name="Cao Y."/>
            <person name="Lipzen A."/>
            <person name="Daum C."/>
            <person name="Hundley H."/>
            <person name="Pangilinan J."/>
            <person name="Johnson J."/>
            <person name="Barry K."/>
            <person name="LaButti K."/>
            <person name="Ng V."/>
            <person name="Ahrendt S."/>
            <person name="Min B."/>
            <person name="Choi I.G."/>
            <person name="Park H."/>
            <person name="Plett J.M."/>
            <person name="Magnuson J."/>
            <person name="Spatafora J.W."/>
            <person name="Nagy L.G."/>
            <person name="Henrissat B."/>
            <person name="Grigoriev I.V."/>
            <person name="Yang Z.L."/>
            <person name="Xu J."/>
            <person name="Martin F.M."/>
        </authorList>
    </citation>
    <scope>NUCLEOTIDE SEQUENCE</scope>
    <source>
        <strain evidence="1">KUC20120723A-06</strain>
    </source>
</reference>